<comment type="caution">
    <text evidence="5">The sequence shown here is derived from an EMBL/GenBank/DDBJ whole genome shotgun (WGS) entry which is preliminary data.</text>
</comment>
<feature type="transmembrane region" description="Helical" evidence="3">
    <location>
        <begin position="87"/>
        <end position="106"/>
    </location>
</feature>
<organism evidence="5 6">
    <name type="scientific">Dyella choica</name>
    <dbReference type="NCBI Taxonomy" id="1927959"/>
    <lineage>
        <taxon>Bacteria</taxon>
        <taxon>Pseudomonadati</taxon>
        <taxon>Pseudomonadota</taxon>
        <taxon>Gammaproteobacteria</taxon>
        <taxon>Lysobacterales</taxon>
        <taxon>Rhodanobacteraceae</taxon>
        <taxon>Dyella</taxon>
    </lineage>
</organism>
<dbReference type="SUPFAM" id="SSF55073">
    <property type="entry name" value="Nucleotide cyclase"/>
    <property type="match status" value="1"/>
</dbReference>
<dbReference type="GO" id="GO:1902201">
    <property type="term" value="P:negative regulation of bacterial-type flagellum-dependent cell motility"/>
    <property type="evidence" value="ECO:0007669"/>
    <property type="project" value="TreeGrafter"/>
</dbReference>
<dbReference type="InterPro" id="IPR050469">
    <property type="entry name" value="Diguanylate_Cyclase"/>
</dbReference>
<keyword evidence="3" id="KW-0812">Transmembrane</keyword>
<proteinExistence type="predicted"/>
<keyword evidence="6" id="KW-1185">Reference proteome</keyword>
<feature type="transmembrane region" description="Helical" evidence="3">
    <location>
        <begin position="161"/>
        <end position="184"/>
    </location>
</feature>
<dbReference type="SMART" id="SM00267">
    <property type="entry name" value="GGDEF"/>
    <property type="match status" value="1"/>
</dbReference>
<feature type="region of interest" description="Disordered" evidence="2">
    <location>
        <begin position="454"/>
        <end position="480"/>
    </location>
</feature>
<name>A0A432M227_9GAMM</name>
<feature type="transmembrane region" description="Helical" evidence="3">
    <location>
        <begin position="236"/>
        <end position="254"/>
    </location>
</feature>
<evidence type="ECO:0000256" key="2">
    <source>
        <dbReference type="SAM" id="MobiDB-lite"/>
    </source>
</evidence>
<dbReference type="EC" id="2.7.7.65" evidence="1"/>
<dbReference type="GO" id="GO:0043709">
    <property type="term" value="P:cell adhesion involved in single-species biofilm formation"/>
    <property type="evidence" value="ECO:0007669"/>
    <property type="project" value="TreeGrafter"/>
</dbReference>
<dbReference type="PANTHER" id="PTHR45138">
    <property type="entry name" value="REGULATORY COMPONENTS OF SENSORY TRANSDUCTION SYSTEM"/>
    <property type="match status" value="1"/>
</dbReference>
<dbReference type="InterPro" id="IPR000160">
    <property type="entry name" value="GGDEF_dom"/>
</dbReference>
<feature type="transmembrane region" description="Helical" evidence="3">
    <location>
        <begin position="196"/>
        <end position="215"/>
    </location>
</feature>
<evidence type="ECO:0000256" key="1">
    <source>
        <dbReference type="ARBA" id="ARBA00012528"/>
    </source>
</evidence>
<dbReference type="Gene3D" id="3.30.70.270">
    <property type="match status" value="1"/>
</dbReference>
<dbReference type="InterPro" id="IPR029787">
    <property type="entry name" value="Nucleotide_cyclase"/>
</dbReference>
<gene>
    <name evidence="5" type="ORF">EKH80_18585</name>
</gene>
<dbReference type="Pfam" id="PF00990">
    <property type="entry name" value="GGDEF"/>
    <property type="match status" value="1"/>
</dbReference>
<accession>A0A432M227</accession>
<feature type="transmembrane region" description="Helical" evidence="3">
    <location>
        <begin position="136"/>
        <end position="154"/>
    </location>
</feature>
<dbReference type="AlphaFoldDB" id="A0A432M227"/>
<feature type="transmembrane region" description="Helical" evidence="3">
    <location>
        <begin position="22"/>
        <end position="46"/>
    </location>
</feature>
<dbReference type="NCBIfam" id="TIGR00254">
    <property type="entry name" value="GGDEF"/>
    <property type="match status" value="1"/>
</dbReference>
<feature type="transmembrane region" description="Helical" evidence="3">
    <location>
        <begin position="58"/>
        <end position="80"/>
    </location>
</feature>
<feature type="transmembrane region" description="Helical" evidence="3">
    <location>
        <begin position="260"/>
        <end position="283"/>
    </location>
</feature>
<dbReference type="CDD" id="cd01949">
    <property type="entry name" value="GGDEF"/>
    <property type="match status" value="1"/>
</dbReference>
<dbReference type="InterPro" id="IPR043128">
    <property type="entry name" value="Rev_trsase/Diguanyl_cyclase"/>
</dbReference>
<feature type="domain" description="GGDEF" evidence="4">
    <location>
        <begin position="329"/>
        <end position="467"/>
    </location>
</feature>
<protein>
    <recommendedName>
        <fullName evidence="1">diguanylate cyclase</fullName>
        <ecNumber evidence="1">2.7.7.65</ecNumber>
    </recommendedName>
</protein>
<dbReference type="GO" id="GO:0052621">
    <property type="term" value="F:diguanylate cyclase activity"/>
    <property type="evidence" value="ECO:0007669"/>
    <property type="project" value="UniProtKB-EC"/>
</dbReference>
<dbReference type="EMBL" id="RYYV01000017">
    <property type="protein sequence ID" value="RUL71898.1"/>
    <property type="molecule type" value="Genomic_DNA"/>
</dbReference>
<keyword evidence="3" id="KW-0472">Membrane</keyword>
<keyword evidence="3" id="KW-1133">Transmembrane helix</keyword>
<dbReference type="PROSITE" id="PS50887">
    <property type="entry name" value="GGDEF"/>
    <property type="match status" value="1"/>
</dbReference>
<dbReference type="PANTHER" id="PTHR45138:SF24">
    <property type="entry name" value="DIGUANYLATE CYCLASE DGCC-RELATED"/>
    <property type="match status" value="1"/>
</dbReference>
<dbReference type="Proteomes" id="UP000274358">
    <property type="component" value="Unassembled WGS sequence"/>
</dbReference>
<dbReference type="GO" id="GO:0005886">
    <property type="term" value="C:plasma membrane"/>
    <property type="evidence" value="ECO:0007669"/>
    <property type="project" value="TreeGrafter"/>
</dbReference>
<evidence type="ECO:0000313" key="6">
    <source>
        <dbReference type="Proteomes" id="UP000274358"/>
    </source>
</evidence>
<evidence type="ECO:0000259" key="4">
    <source>
        <dbReference type="PROSITE" id="PS50887"/>
    </source>
</evidence>
<reference evidence="5 6" key="1">
    <citation type="submission" date="2018-12" db="EMBL/GenBank/DDBJ databases">
        <title>Dyella dinghuensis sp. nov. DHOA06 and Dyella choica sp. nov. 4M-K27, isolated from forest soil.</title>
        <authorList>
            <person name="Qiu L.-H."/>
            <person name="Gao Z.-H."/>
        </authorList>
    </citation>
    <scope>NUCLEOTIDE SEQUENCE [LARGE SCALE GENOMIC DNA]</scope>
    <source>
        <strain evidence="5 6">4M-K27</strain>
    </source>
</reference>
<sequence>MNQNDPIAPSTSKPAASLLKRVAAMQTASLCAAALVALLILLAWIFRDLRPGYPHGWYLMKFDTAAGLLLSAAGLALLSARQAPSRLWCARVLSLLILLLAVTPLYEHLSGRSTGFDTLFVTDPTSDKPGLMATQTAVYLLLMALSLLVATLPYRLSGTTVVVLVMLLVLHTLIIFSGYCFDVVQLFGQSMSTRTSPHTLLCMLLLVIALIGWRTQLGYFSVLAGSGLGSRLARKILPLVLLLPFALMLCSTAMVRAGWLTLQVAVGLTIAVMAAALAALVAMMGRRINHLERGLHELSLNDELTGVLNFRGFEWLGEQSFREAQSSHSVLTLLVFRVEGVNEIGETYGHEASSHLIQDMARMLRESFEPADIIARTGNDEFVVITKDENTGGVIALMRIGEAIEALNAAGGSYKAHFSVGEATSDPDAEETFHDLIEKAGLRRRERWRVEHVFSGEGERTSAAASRSPPAQPSLHDASS</sequence>
<evidence type="ECO:0000256" key="3">
    <source>
        <dbReference type="SAM" id="Phobius"/>
    </source>
</evidence>
<evidence type="ECO:0000313" key="5">
    <source>
        <dbReference type="EMBL" id="RUL71898.1"/>
    </source>
</evidence>